<proteinExistence type="predicted"/>
<organism evidence="1 2">
    <name type="scientific">Symbiodinium pilosum</name>
    <name type="common">Dinoflagellate</name>
    <dbReference type="NCBI Taxonomy" id="2952"/>
    <lineage>
        <taxon>Eukaryota</taxon>
        <taxon>Sar</taxon>
        <taxon>Alveolata</taxon>
        <taxon>Dinophyceae</taxon>
        <taxon>Suessiales</taxon>
        <taxon>Symbiodiniaceae</taxon>
        <taxon>Symbiodinium</taxon>
    </lineage>
</organism>
<gene>
    <name evidence="1" type="primary">rluC</name>
    <name evidence="1" type="ORF">SPIL2461_LOCUS7432</name>
</gene>
<dbReference type="GO" id="GO:0005759">
    <property type="term" value="C:mitochondrial matrix"/>
    <property type="evidence" value="ECO:0007669"/>
    <property type="project" value="TreeGrafter"/>
</dbReference>
<dbReference type="PANTHER" id="PTHR21228:SF40">
    <property type="entry name" value="LD45607P"/>
    <property type="match status" value="1"/>
</dbReference>
<comment type="caution">
    <text evidence="1">The sequence shown here is derived from an EMBL/GenBank/DDBJ whole genome shotgun (WGS) entry which is preliminary data.</text>
</comment>
<evidence type="ECO:0000313" key="2">
    <source>
        <dbReference type="Proteomes" id="UP000649617"/>
    </source>
</evidence>
<dbReference type="GO" id="GO:1901259">
    <property type="term" value="P:chloroplast rRNA processing"/>
    <property type="evidence" value="ECO:0007669"/>
    <property type="project" value="TreeGrafter"/>
</dbReference>
<dbReference type="InterPro" id="IPR050870">
    <property type="entry name" value="FAST_kinase"/>
</dbReference>
<dbReference type="GO" id="GO:0003723">
    <property type="term" value="F:RNA binding"/>
    <property type="evidence" value="ECO:0007669"/>
    <property type="project" value="TreeGrafter"/>
</dbReference>
<reference evidence="1" key="1">
    <citation type="submission" date="2021-02" db="EMBL/GenBank/DDBJ databases">
        <authorList>
            <person name="Dougan E. K."/>
            <person name="Rhodes N."/>
            <person name="Thang M."/>
            <person name="Chan C."/>
        </authorList>
    </citation>
    <scope>NUCLEOTIDE SEQUENCE</scope>
</reference>
<dbReference type="GO" id="GO:0000963">
    <property type="term" value="P:mitochondrial RNA processing"/>
    <property type="evidence" value="ECO:0007669"/>
    <property type="project" value="TreeGrafter"/>
</dbReference>
<dbReference type="EMBL" id="CAJNIZ010011579">
    <property type="protein sequence ID" value="CAE7321790.1"/>
    <property type="molecule type" value="Genomic_DNA"/>
</dbReference>
<accession>A0A812NKX7</accession>
<evidence type="ECO:0000313" key="1">
    <source>
        <dbReference type="EMBL" id="CAE7321790.1"/>
    </source>
</evidence>
<dbReference type="OrthoDB" id="425422at2759"/>
<protein>
    <submittedName>
        <fullName evidence="1">RluC protein</fullName>
    </submittedName>
</protein>
<dbReference type="PANTHER" id="PTHR21228">
    <property type="entry name" value="FAST LEU-RICH DOMAIN-CONTAINING"/>
    <property type="match status" value="1"/>
</dbReference>
<dbReference type="AlphaFoldDB" id="A0A812NKX7"/>
<dbReference type="GO" id="GO:0035770">
    <property type="term" value="C:ribonucleoprotein granule"/>
    <property type="evidence" value="ECO:0007669"/>
    <property type="project" value="TreeGrafter"/>
</dbReference>
<dbReference type="Proteomes" id="UP000649617">
    <property type="component" value="Unassembled WGS sequence"/>
</dbReference>
<name>A0A812NKX7_SYMPI</name>
<sequence>MPARLINGTAIDRSLRQSGEAARTATLAVTKLHQVAKRSNAEKVSLSELDELSPETLAALTPRQLSLVAWSVGRLKLGFTTAKQDLPVLLARKAPFMDAQGLSMTLWSFASLSTPGIHVEVLAGHAASAMWQMSAQSISNTLWACATLRQDHSPLLLAAQASSVLSTISHATGTQVAANVIWATALLSGGSSPLQEAAARVATSRAQELKAQEAAAILWALAVRPQISSSSSSAADQALFIVSEHAVRGLMPKPLAAAAWAFATLAQAGPFWSTMAVATERALCTKSFPPQELARTCWAFATVLYSQQAAPRLWAALGSAAIRQPEFSPQELAAVSWSMAAARFVCSAWAAKVPRVCTGMNLRAMASVAWSWTTLSFDSCYLEETIMPAAYTQITKCLRQLQSSGLDGQPKSEMHRELLDPALQLVWAFSFARVRAEPLLGLASRLVSEVGRRWDSELPSTSQENRAVDGSPAAAVPMEDGPQILLHAYDIVFMRKPPGWEVDGGKDAVSRLGSSPPKLSTFLRGLCPRSPVLRDPASGLLLRNLT</sequence>
<dbReference type="GO" id="GO:0044528">
    <property type="term" value="P:regulation of mitochondrial mRNA stability"/>
    <property type="evidence" value="ECO:0007669"/>
    <property type="project" value="TreeGrafter"/>
</dbReference>
<dbReference type="GO" id="GO:0009507">
    <property type="term" value="C:chloroplast"/>
    <property type="evidence" value="ECO:0007669"/>
    <property type="project" value="GOC"/>
</dbReference>
<keyword evidence="2" id="KW-1185">Reference proteome</keyword>